<keyword evidence="3" id="KW-1185">Reference proteome</keyword>
<accession>A0ABP6QG26</accession>
<name>A0ABP6QG26_9ACTN</name>
<dbReference type="PANTHER" id="PTHR43883:SF1">
    <property type="entry name" value="GLUCONOKINASE"/>
    <property type="match status" value="1"/>
</dbReference>
<gene>
    <name evidence="2" type="ORF">GCM10010468_43640</name>
</gene>
<protein>
    <submittedName>
        <fullName evidence="2">RNA ligase family protein</fullName>
    </submittedName>
</protein>
<keyword evidence="2" id="KW-0436">Ligase</keyword>
<dbReference type="RefSeq" id="WP_344831250.1">
    <property type="nucleotide sequence ID" value="NZ_BAAAUV010000010.1"/>
</dbReference>
<proteinExistence type="predicted"/>
<evidence type="ECO:0000313" key="3">
    <source>
        <dbReference type="Proteomes" id="UP001501237"/>
    </source>
</evidence>
<feature type="domain" description="RNA ligase" evidence="1">
    <location>
        <begin position="36"/>
        <end position="198"/>
    </location>
</feature>
<dbReference type="Pfam" id="PF09414">
    <property type="entry name" value="RNA_ligase"/>
    <property type="match status" value="1"/>
</dbReference>
<comment type="caution">
    <text evidence="2">The sequence shown here is derived from an EMBL/GenBank/DDBJ whole genome shotgun (WGS) entry which is preliminary data.</text>
</comment>
<evidence type="ECO:0000259" key="1">
    <source>
        <dbReference type="Pfam" id="PF09414"/>
    </source>
</evidence>
<reference evidence="3" key="1">
    <citation type="journal article" date="2019" name="Int. J. Syst. Evol. Microbiol.">
        <title>The Global Catalogue of Microorganisms (GCM) 10K type strain sequencing project: providing services to taxonomists for standard genome sequencing and annotation.</title>
        <authorList>
            <consortium name="The Broad Institute Genomics Platform"/>
            <consortium name="The Broad Institute Genome Sequencing Center for Infectious Disease"/>
            <person name="Wu L."/>
            <person name="Ma J."/>
        </authorList>
    </citation>
    <scope>NUCLEOTIDE SEQUENCE [LARGE SCALE GENOMIC DNA]</scope>
    <source>
        <strain evidence="3">JCM 9377</strain>
    </source>
</reference>
<dbReference type="GO" id="GO:0016874">
    <property type="term" value="F:ligase activity"/>
    <property type="evidence" value="ECO:0007669"/>
    <property type="project" value="UniProtKB-KW"/>
</dbReference>
<organism evidence="2 3">
    <name type="scientific">Actinocorallia longicatena</name>
    <dbReference type="NCBI Taxonomy" id="111803"/>
    <lineage>
        <taxon>Bacteria</taxon>
        <taxon>Bacillati</taxon>
        <taxon>Actinomycetota</taxon>
        <taxon>Actinomycetes</taxon>
        <taxon>Streptosporangiales</taxon>
        <taxon>Thermomonosporaceae</taxon>
        <taxon>Actinocorallia</taxon>
    </lineage>
</organism>
<evidence type="ECO:0000313" key="2">
    <source>
        <dbReference type="EMBL" id="GAA3219539.1"/>
    </source>
</evidence>
<dbReference type="InterPro" id="IPR052732">
    <property type="entry name" value="Cell-binding_unc_protein"/>
</dbReference>
<dbReference type="Proteomes" id="UP001501237">
    <property type="component" value="Unassembled WGS sequence"/>
</dbReference>
<sequence length="233" mass="26286">MLLKYPRTRHLRGSRLQPGDEDLAAAPFREIAGRFLVVEEKLDGANCGISFGPDGELLLQSRGHYLTGGPRERQFAPLKAWASAVRHRLWPVLGERHVMYGEWLYARHTVRYDALPHYFCEFDVYDREEGVFLSTAARRELLDGLPVTPVPVLHEGPLPSLDALTALLGRSLYSSEPAEGLYVKVEDGRETVGRFKWVRSSFLTEILDSGSHWADRPIEPNGLADPAVMYEDL</sequence>
<dbReference type="InterPro" id="IPR021122">
    <property type="entry name" value="RNA_ligase_dom_REL/Rnl2"/>
</dbReference>
<dbReference type="EMBL" id="BAAAUV010000010">
    <property type="protein sequence ID" value="GAA3219539.1"/>
    <property type="molecule type" value="Genomic_DNA"/>
</dbReference>
<dbReference type="PANTHER" id="PTHR43883">
    <property type="entry name" value="SLR0207 PROTEIN"/>
    <property type="match status" value="1"/>
</dbReference>
<dbReference type="SUPFAM" id="SSF56091">
    <property type="entry name" value="DNA ligase/mRNA capping enzyme, catalytic domain"/>
    <property type="match status" value="1"/>
</dbReference>
<dbReference type="Gene3D" id="3.30.470.30">
    <property type="entry name" value="DNA ligase/mRNA capping enzyme"/>
    <property type="match status" value="1"/>
</dbReference>